<dbReference type="GO" id="GO:0008504">
    <property type="term" value="F:monoamine transmembrane transporter activity"/>
    <property type="evidence" value="ECO:0007669"/>
    <property type="project" value="UniProtKB-ARBA"/>
</dbReference>
<evidence type="ECO:0000256" key="10">
    <source>
        <dbReference type="ARBA" id="ARBA00023136"/>
    </source>
</evidence>
<dbReference type="GO" id="GO:0005886">
    <property type="term" value="C:plasma membrane"/>
    <property type="evidence" value="ECO:0007669"/>
    <property type="project" value="UniProtKB-SubCell"/>
</dbReference>
<keyword evidence="12" id="KW-0325">Glycoprotein</keyword>
<dbReference type="GO" id="GO:0015378">
    <property type="term" value="F:sodium:chloride symporter activity"/>
    <property type="evidence" value="ECO:0007669"/>
    <property type="project" value="UniProtKB-ARBA"/>
</dbReference>
<evidence type="ECO:0000256" key="4">
    <source>
        <dbReference type="ARBA" id="ARBA00022692"/>
    </source>
</evidence>
<dbReference type="EMBL" id="CACRXK020003361">
    <property type="protein sequence ID" value="CAB3998459.1"/>
    <property type="molecule type" value="Genomic_DNA"/>
</dbReference>
<dbReference type="PROSITE" id="PS50267">
    <property type="entry name" value="NA_NEUROTRAN_SYMP_3"/>
    <property type="match status" value="1"/>
</dbReference>
<dbReference type="AlphaFoldDB" id="A0A7D9E150"/>
<comment type="subcellular location">
    <subcellularLocation>
        <location evidence="1">Cell membrane</location>
        <topology evidence="1">Multi-pass membrane protein</topology>
    </subcellularLocation>
</comment>
<keyword evidence="5" id="KW-0479">Metal-binding</keyword>
<keyword evidence="9" id="KW-0915">Sodium</keyword>
<comment type="caution">
    <text evidence="14">The sequence shown here is derived from an EMBL/GenBank/DDBJ whole genome shotgun (WGS) entry which is preliminary data.</text>
</comment>
<dbReference type="OrthoDB" id="6581954at2759"/>
<keyword evidence="11 13" id="KW-1015">Disulfide bond</keyword>
<evidence type="ECO:0000313" key="14">
    <source>
        <dbReference type="EMBL" id="CAB3998459.1"/>
    </source>
</evidence>
<gene>
    <name evidence="14" type="ORF">PACLA_8A038654</name>
</gene>
<keyword evidence="7" id="KW-0769">Symport</keyword>
<evidence type="ECO:0000256" key="11">
    <source>
        <dbReference type="ARBA" id="ARBA00023157"/>
    </source>
</evidence>
<dbReference type="Pfam" id="PF00209">
    <property type="entry name" value="SNF"/>
    <property type="match status" value="1"/>
</dbReference>
<evidence type="ECO:0000256" key="1">
    <source>
        <dbReference type="ARBA" id="ARBA00004651"/>
    </source>
</evidence>
<evidence type="ECO:0000256" key="9">
    <source>
        <dbReference type="ARBA" id="ARBA00023053"/>
    </source>
</evidence>
<evidence type="ECO:0000256" key="3">
    <source>
        <dbReference type="ARBA" id="ARBA00022475"/>
    </source>
</evidence>
<protein>
    <submittedName>
        <fullName evidence="14">Sodium- and chloride-dependent betaine transporter-like isoform X2</fullName>
    </submittedName>
</protein>
<evidence type="ECO:0000256" key="2">
    <source>
        <dbReference type="ARBA" id="ARBA00022448"/>
    </source>
</evidence>
<keyword evidence="2" id="KW-0813">Transport</keyword>
<proteinExistence type="predicted"/>
<keyword evidence="10" id="KW-0472">Membrane</keyword>
<evidence type="ECO:0000256" key="7">
    <source>
        <dbReference type="ARBA" id="ARBA00022847"/>
    </source>
</evidence>
<keyword evidence="8" id="KW-1133">Transmembrane helix</keyword>
<keyword evidence="6" id="KW-0532">Neurotransmitter transport</keyword>
<evidence type="ECO:0000256" key="13">
    <source>
        <dbReference type="PIRSR" id="PIRSR600175-2"/>
    </source>
</evidence>
<dbReference type="PANTHER" id="PTHR11616:SF320">
    <property type="entry name" value="SODIUM-DEPENDENT NORADRENALINE TRANSPORTER"/>
    <property type="match status" value="1"/>
</dbReference>
<dbReference type="GO" id="GO:0006836">
    <property type="term" value="P:neurotransmitter transport"/>
    <property type="evidence" value="ECO:0007669"/>
    <property type="project" value="UniProtKB-KW"/>
</dbReference>
<dbReference type="GO" id="GO:0090493">
    <property type="term" value="P:catecholamine uptake"/>
    <property type="evidence" value="ECO:0007669"/>
    <property type="project" value="UniProtKB-ARBA"/>
</dbReference>
<dbReference type="GO" id="GO:0006865">
    <property type="term" value="P:amino acid transport"/>
    <property type="evidence" value="ECO:0007669"/>
    <property type="project" value="TreeGrafter"/>
</dbReference>
<dbReference type="GO" id="GO:0046872">
    <property type="term" value="F:metal ion binding"/>
    <property type="evidence" value="ECO:0007669"/>
    <property type="project" value="UniProtKB-KW"/>
</dbReference>
<reference evidence="14" key="1">
    <citation type="submission" date="2020-04" db="EMBL/GenBank/DDBJ databases">
        <authorList>
            <person name="Alioto T."/>
            <person name="Alioto T."/>
            <person name="Gomez Garrido J."/>
        </authorList>
    </citation>
    <scope>NUCLEOTIDE SEQUENCE</scope>
    <source>
        <strain evidence="14">A484AB</strain>
    </source>
</reference>
<feature type="disulfide bond" evidence="13">
    <location>
        <begin position="66"/>
        <end position="75"/>
    </location>
</feature>
<evidence type="ECO:0000256" key="12">
    <source>
        <dbReference type="ARBA" id="ARBA00023180"/>
    </source>
</evidence>
<feature type="non-terminal residue" evidence="14">
    <location>
        <position position="84"/>
    </location>
</feature>
<keyword evidence="4" id="KW-0812">Transmembrane</keyword>
<organism evidence="14 15">
    <name type="scientific">Paramuricea clavata</name>
    <name type="common">Red gorgonian</name>
    <name type="synonym">Violescent sea-whip</name>
    <dbReference type="NCBI Taxonomy" id="317549"/>
    <lineage>
        <taxon>Eukaryota</taxon>
        <taxon>Metazoa</taxon>
        <taxon>Cnidaria</taxon>
        <taxon>Anthozoa</taxon>
        <taxon>Octocorallia</taxon>
        <taxon>Malacalcyonacea</taxon>
        <taxon>Plexauridae</taxon>
        <taxon>Paramuricea</taxon>
    </lineage>
</organism>
<keyword evidence="15" id="KW-1185">Reference proteome</keyword>
<evidence type="ECO:0000256" key="6">
    <source>
        <dbReference type="ARBA" id="ARBA00022775"/>
    </source>
</evidence>
<evidence type="ECO:0000313" key="15">
    <source>
        <dbReference type="Proteomes" id="UP001152795"/>
    </source>
</evidence>
<dbReference type="InterPro" id="IPR037272">
    <property type="entry name" value="SNS_sf"/>
</dbReference>
<dbReference type="Proteomes" id="UP001152795">
    <property type="component" value="Unassembled WGS sequence"/>
</dbReference>
<evidence type="ECO:0000256" key="8">
    <source>
        <dbReference type="ARBA" id="ARBA00022989"/>
    </source>
</evidence>
<dbReference type="InterPro" id="IPR000175">
    <property type="entry name" value="Na/ntran_symport"/>
</dbReference>
<dbReference type="SUPFAM" id="SSF161070">
    <property type="entry name" value="SNF-like"/>
    <property type="match status" value="1"/>
</dbReference>
<accession>A0A7D9E150</accession>
<evidence type="ECO:0000256" key="5">
    <source>
        <dbReference type="ARBA" id="ARBA00022723"/>
    </source>
</evidence>
<name>A0A7D9E150_PARCT</name>
<sequence length="84" mass="9357">MELALGQHISLGPVSSWAAICPIAKGIGYSMMIVSFLCTVYYNVIIAWCLYYLSQSLRSEVPWKNCGNTWNTPQCSTTGKVVYQ</sequence>
<dbReference type="PANTHER" id="PTHR11616">
    <property type="entry name" value="SODIUM/CHLORIDE DEPENDENT TRANSPORTER"/>
    <property type="match status" value="1"/>
</dbReference>
<keyword evidence="3" id="KW-1003">Cell membrane</keyword>